<dbReference type="InterPro" id="IPR037185">
    <property type="entry name" value="EmrE-like"/>
</dbReference>
<keyword evidence="2 5" id="KW-0812">Transmembrane</keyword>
<dbReference type="HAMAP" id="MF_00010">
    <property type="entry name" value="UPF0060"/>
    <property type="match status" value="1"/>
</dbReference>
<evidence type="ECO:0000256" key="1">
    <source>
        <dbReference type="ARBA" id="ARBA00022475"/>
    </source>
</evidence>
<organism evidence="6">
    <name type="scientific">uncultured marine thaumarchaeote KM3_42_E08</name>
    <dbReference type="NCBI Taxonomy" id="1456148"/>
    <lineage>
        <taxon>Archaea</taxon>
        <taxon>Nitrososphaerota</taxon>
        <taxon>environmental samples</taxon>
    </lineage>
</organism>
<feature type="transmembrane region" description="Helical" evidence="5">
    <location>
        <begin position="62"/>
        <end position="82"/>
    </location>
</feature>
<sequence length="109" mass="12309">MIDTISSLGLFFFAALLEIAGGYLIWRWLKNHQGKILGLIGGLILFSYGIIMTFQPENFGKVYAAYGGFFVVSSLLWGYWIDKKKPDKFEIIGSIVVLIGVAVMFYFPR</sequence>
<dbReference type="PANTHER" id="PTHR36116">
    <property type="entry name" value="UPF0060 MEMBRANE PROTEIN YNFA"/>
    <property type="match status" value="1"/>
</dbReference>
<keyword evidence="3 5" id="KW-1133">Transmembrane helix</keyword>
<gene>
    <name evidence="6" type="primary">TC.SMR3</name>
</gene>
<evidence type="ECO:0000256" key="3">
    <source>
        <dbReference type="ARBA" id="ARBA00022989"/>
    </source>
</evidence>
<name>A0A075H866_9ARCH</name>
<protein>
    <submittedName>
        <fullName evidence="6">Hypothetical conserved protein (TC.SMR3)</fullName>
    </submittedName>
</protein>
<dbReference type="Pfam" id="PF02694">
    <property type="entry name" value="UPF0060"/>
    <property type="match status" value="1"/>
</dbReference>
<evidence type="ECO:0000256" key="2">
    <source>
        <dbReference type="ARBA" id="ARBA00022692"/>
    </source>
</evidence>
<keyword evidence="4 5" id="KW-0472">Membrane</keyword>
<dbReference type="SUPFAM" id="SSF103481">
    <property type="entry name" value="Multidrug resistance efflux transporter EmrE"/>
    <property type="match status" value="1"/>
</dbReference>
<reference evidence="6" key="1">
    <citation type="journal article" date="2014" name="Genome Biol. Evol.">
        <title>Pangenome evidence for extensive interdomain horizontal transfer affecting lineage core and shell genes in uncultured planktonic thaumarchaeota and euryarchaeota.</title>
        <authorList>
            <person name="Deschamps P."/>
            <person name="Zivanovic Y."/>
            <person name="Moreira D."/>
            <person name="Rodriguez-Valera F."/>
            <person name="Lopez-Garcia P."/>
        </authorList>
    </citation>
    <scope>NUCLEOTIDE SEQUENCE</scope>
</reference>
<proteinExistence type="inferred from homology"/>
<dbReference type="GO" id="GO:0005886">
    <property type="term" value="C:plasma membrane"/>
    <property type="evidence" value="ECO:0007669"/>
    <property type="project" value="TreeGrafter"/>
</dbReference>
<dbReference type="InterPro" id="IPR003844">
    <property type="entry name" value="UPF0060"/>
</dbReference>
<accession>A0A075H866</accession>
<evidence type="ECO:0000313" key="6">
    <source>
        <dbReference type="EMBL" id="AIF10033.1"/>
    </source>
</evidence>
<keyword evidence="1" id="KW-1003">Cell membrane</keyword>
<evidence type="ECO:0000256" key="5">
    <source>
        <dbReference type="SAM" id="Phobius"/>
    </source>
</evidence>
<dbReference type="NCBIfam" id="NF002586">
    <property type="entry name" value="PRK02237.1"/>
    <property type="match status" value="1"/>
</dbReference>
<evidence type="ECO:0000256" key="4">
    <source>
        <dbReference type="ARBA" id="ARBA00023136"/>
    </source>
</evidence>
<feature type="transmembrane region" description="Helical" evidence="5">
    <location>
        <begin position="6"/>
        <end position="29"/>
    </location>
</feature>
<dbReference type="EMBL" id="KF900879">
    <property type="protein sequence ID" value="AIF10033.1"/>
    <property type="molecule type" value="Genomic_DNA"/>
</dbReference>
<dbReference type="Gene3D" id="1.20.1250.20">
    <property type="entry name" value="MFS general substrate transporter like domains"/>
    <property type="match status" value="1"/>
</dbReference>
<feature type="transmembrane region" description="Helical" evidence="5">
    <location>
        <begin position="89"/>
        <end position="107"/>
    </location>
</feature>
<feature type="transmembrane region" description="Helical" evidence="5">
    <location>
        <begin position="36"/>
        <end position="56"/>
    </location>
</feature>
<dbReference type="AlphaFoldDB" id="A0A075H866"/>
<dbReference type="PANTHER" id="PTHR36116:SF1">
    <property type="entry name" value="UPF0060 MEMBRANE PROTEIN YNFA"/>
    <property type="match status" value="1"/>
</dbReference>
<dbReference type="InterPro" id="IPR036259">
    <property type="entry name" value="MFS_trans_sf"/>
</dbReference>